<dbReference type="Proteomes" id="UP000095247">
    <property type="component" value="Unassembled WGS sequence"/>
</dbReference>
<evidence type="ECO:0000313" key="1">
    <source>
        <dbReference type="EMBL" id="OEJ15488.1"/>
    </source>
</evidence>
<sequence length="82" mass="9923">MILKEINGKSIEHFYLEKDGITYTEKTPEMKLKDGLITTEEYNIIINEKRQTLYKNKTDKQVMELTRLFLNRNINNMKMQFF</sequence>
<evidence type="ECO:0000313" key="2">
    <source>
        <dbReference type="Proteomes" id="UP000095247"/>
    </source>
</evidence>
<comment type="caution">
    <text evidence="1">The sequence shown here is derived from an EMBL/GenBank/DDBJ whole genome shotgun (WGS) entry which is preliminary data.</text>
</comment>
<dbReference type="RefSeq" id="WP_069726039.1">
    <property type="nucleotide sequence ID" value="NZ_MDCO01000006.1"/>
</dbReference>
<name>A0A1E5NH52_9SPIR</name>
<protein>
    <submittedName>
        <fullName evidence="1">Uncharacterized protein</fullName>
    </submittedName>
</protein>
<gene>
    <name evidence="1" type="ORF">BFL38_14470</name>
</gene>
<reference evidence="1 2" key="1">
    <citation type="submission" date="2016-08" db="EMBL/GenBank/DDBJ databases">
        <title>Characterization and recognition of Brachyspira hampsonii sp. nov., a novel intestinal spirochete that is pathogenic to pigs.</title>
        <authorList>
            <person name="Mirajkar N."/>
            <person name="La T."/>
            <person name="Phillips N."/>
            <person name="Hampson D."/>
            <person name="Gebhart C."/>
        </authorList>
    </citation>
    <scope>NUCLEOTIDE SEQUENCE [LARGE SCALE GENOMIC DNA]</scope>
    <source>
        <strain evidence="1 2">P280/1</strain>
    </source>
</reference>
<organism evidence="1 2">
    <name type="scientific">Brachyspira hampsonii</name>
    <dbReference type="NCBI Taxonomy" id="1287055"/>
    <lineage>
        <taxon>Bacteria</taxon>
        <taxon>Pseudomonadati</taxon>
        <taxon>Spirochaetota</taxon>
        <taxon>Spirochaetia</taxon>
        <taxon>Brachyspirales</taxon>
        <taxon>Brachyspiraceae</taxon>
        <taxon>Brachyspira</taxon>
    </lineage>
</organism>
<dbReference type="EMBL" id="MDCO01000006">
    <property type="protein sequence ID" value="OEJ15488.1"/>
    <property type="molecule type" value="Genomic_DNA"/>
</dbReference>
<accession>A0A1E5NH52</accession>
<proteinExistence type="predicted"/>
<dbReference type="AlphaFoldDB" id="A0A1E5NH52"/>